<reference evidence="4" key="2">
    <citation type="journal article" date="2022" name="Res Sq">
        <title>Evolution of multicellular longitudinally dividing oral cavity symbionts (Neisseriaceae).</title>
        <authorList>
            <person name="Nyongesa S."/>
            <person name="Weber P."/>
            <person name="Bernet E."/>
            <person name="Pullido F."/>
            <person name="Nieckarz M."/>
            <person name="Delaby M."/>
            <person name="Nieves C."/>
            <person name="Viehboeck T."/>
            <person name="Krause N."/>
            <person name="Rivera-Millot A."/>
            <person name="Nakamura A."/>
            <person name="Vischer N."/>
            <person name="VanNieuwenhze M."/>
            <person name="Brun Y."/>
            <person name="Cava F."/>
            <person name="Bulgheresi S."/>
            <person name="Veyrier F."/>
        </authorList>
    </citation>
    <scope>NUCLEOTIDE SEQUENCE</scope>
    <source>
        <strain evidence="4">SAG 1488-6</strain>
    </source>
</reference>
<organism evidence="4 5">
    <name type="scientific">Vitreoscilla stercoraria</name>
    <dbReference type="NCBI Taxonomy" id="61"/>
    <lineage>
        <taxon>Bacteria</taxon>
        <taxon>Pseudomonadati</taxon>
        <taxon>Pseudomonadota</taxon>
        <taxon>Betaproteobacteria</taxon>
        <taxon>Neisseriales</taxon>
        <taxon>Neisseriaceae</taxon>
        <taxon>Vitreoscilla</taxon>
    </lineage>
</organism>
<protein>
    <submittedName>
        <fullName evidence="4">Lytic transglycosylase domain-containing protein</fullName>
    </submittedName>
</protein>
<evidence type="ECO:0000259" key="3">
    <source>
        <dbReference type="Pfam" id="PF01464"/>
    </source>
</evidence>
<dbReference type="RefSeq" id="WP_019958054.1">
    <property type="nucleotide sequence ID" value="NZ_CP091512.1"/>
</dbReference>
<sequence length="203" mass="23198">MSINRRRRHLLLGTAALLVAPTGVWASQREEQLADNVASTMRRSVNNVSPARLVFSTRQAGQAWLAEMSARLSKFIADARERETILINVQYEAKRAGLDVQLVLGLIEVESMFRRYAISGVGARGLMQVMPFWARHIGTQQHNLFDIRTNLRYGCTILRYYIDREKGDVMRALARYNGSLGRMTYPNKVYAALNRHWTYHGVL</sequence>
<evidence type="ECO:0000256" key="1">
    <source>
        <dbReference type="ARBA" id="ARBA00007734"/>
    </source>
</evidence>
<proteinExistence type="inferred from homology"/>
<keyword evidence="2" id="KW-0732">Signal</keyword>
<dbReference type="Proteomes" id="UP000832034">
    <property type="component" value="Chromosome"/>
</dbReference>
<evidence type="ECO:0000313" key="5">
    <source>
        <dbReference type="Proteomes" id="UP000832034"/>
    </source>
</evidence>
<dbReference type="InterPro" id="IPR008258">
    <property type="entry name" value="Transglycosylase_SLT_dom_1"/>
</dbReference>
<evidence type="ECO:0000256" key="2">
    <source>
        <dbReference type="SAM" id="SignalP"/>
    </source>
</evidence>
<keyword evidence="5" id="KW-1185">Reference proteome</keyword>
<dbReference type="CDD" id="cd00254">
    <property type="entry name" value="LT-like"/>
    <property type="match status" value="1"/>
</dbReference>
<dbReference type="SUPFAM" id="SSF53955">
    <property type="entry name" value="Lysozyme-like"/>
    <property type="match status" value="1"/>
</dbReference>
<gene>
    <name evidence="4" type="ORF">LVJ81_03025</name>
</gene>
<dbReference type="InterPro" id="IPR023346">
    <property type="entry name" value="Lysozyme-like_dom_sf"/>
</dbReference>
<name>A0ABY4EB93_VITST</name>
<feature type="domain" description="Transglycosylase SLT" evidence="3">
    <location>
        <begin position="89"/>
        <end position="184"/>
    </location>
</feature>
<evidence type="ECO:0000313" key="4">
    <source>
        <dbReference type="EMBL" id="UOO93026.1"/>
    </source>
</evidence>
<dbReference type="EMBL" id="CP091512">
    <property type="protein sequence ID" value="UOO93026.1"/>
    <property type="molecule type" value="Genomic_DNA"/>
</dbReference>
<feature type="chain" id="PRO_5046879380" evidence="2">
    <location>
        <begin position="27"/>
        <end position="203"/>
    </location>
</feature>
<dbReference type="Gene3D" id="1.10.530.10">
    <property type="match status" value="1"/>
</dbReference>
<accession>A0ABY4EB93</accession>
<feature type="signal peptide" evidence="2">
    <location>
        <begin position="1"/>
        <end position="26"/>
    </location>
</feature>
<comment type="similarity">
    <text evidence="1">Belongs to the transglycosylase Slt family.</text>
</comment>
<dbReference type="PANTHER" id="PTHR37423">
    <property type="entry name" value="SOLUBLE LYTIC MUREIN TRANSGLYCOSYLASE-RELATED"/>
    <property type="match status" value="1"/>
</dbReference>
<reference evidence="4" key="1">
    <citation type="submission" date="2021-12" db="EMBL/GenBank/DDBJ databases">
        <authorList>
            <person name="Veyrier F.J."/>
        </authorList>
    </citation>
    <scope>NUCLEOTIDE SEQUENCE</scope>
    <source>
        <strain evidence="4">SAG 1488-6</strain>
    </source>
</reference>
<dbReference type="Pfam" id="PF01464">
    <property type="entry name" value="SLT"/>
    <property type="match status" value="1"/>
</dbReference>
<dbReference type="PANTHER" id="PTHR37423:SF2">
    <property type="entry name" value="MEMBRANE-BOUND LYTIC MUREIN TRANSGLYCOSYLASE C"/>
    <property type="match status" value="1"/>
</dbReference>